<dbReference type="CDD" id="cd11614">
    <property type="entry name" value="SAF_CpaB_FlgA_like"/>
    <property type="match status" value="1"/>
</dbReference>
<feature type="domain" description="SAF" evidence="3">
    <location>
        <begin position="37"/>
        <end position="99"/>
    </location>
</feature>
<dbReference type="RefSeq" id="WP_371756117.1">
    <property type="nucleotide sequence ID" value="NZ_JAYJLD010000064.1"/>
</dbReference>
<dbReference type="SMART" id="SM00858">
    <property type="entry name" value="SAF"/>
    <property type="match status" value="1"/>
</dbReference>
<comment type="caution">
    <text evidence="4">The sequence shown here is derived from an EMBL/GenBank/DDBJ whole genome shotgun (WGS) entry which is preliminary data.</text>
</comment>
<feature type="transmembrane region" description="Helical" evidence="2">
    <location>
        <begin position="7"/>
        <end position="26"/>
    </location>
</feature>
<name>A0ABU5ZNA5_9BACL</name>
<accession>A0ABU5ZNA5</accession>
<dbReference type="Gene3D" id="3.90.1210.10">
    <property type="entry name" value="Antifreeze-like/N-acetylneuraminic acid synthase C-terminal domain"/>
    <property type="match status" value="1"/>
</dbReference>
<keyword evidence="2" id="KW-1133">Transmembrane helix</keyword>
<keyword evidence="2" id="KW-0472">Membrane</keyword>
<reference evidence="4" key="1">
    <citation type="submission" date="2023-12" db="EMBL/GenBank/DDBJ databases">
        <title>Fervidustalea candida gen. nov., sp. nov., a novel member of the family Paenibacillaceae isolated from a geothermal area.</title>
        <authorList>
            <person name="Li W.-J."/>
            <person name="Jiao J.-Y."/>
            <person name="Chen Y."/>
        </authorList>
    </citation>
    <scope>NUCLEOTIDE SEQUENCE</scope>
    <source>
        <strain evidence="4">SYSU GA230002</strain>
    </source>
</reference>
<protein>
    <submittedName>
        <fullName evidence="4">SAF domain-containing protein</fullName>
    </submittedName>
</protein>
<evidence type="ECO:0000256" key="1">
    <source>
        <dbReference type="SAM" id="MobiDB-lite"/>
    </source>
</evidence>
<proteinExistence type="predicted"/>
<dbReference type="EMBL" id="JAYJLD010000064">
    <property type="protein sequence ID" value="MEB3103992.1"/>
    <property type="molecule type" value="Genomic_DNA"/>
</dbReference>
<evidence type="ECO:0000313" key="4">
    <source>
        <dbReference type="EMBL" id="MEB3103992.1"/>
    </source>
</evidence>
<keyword evidence="2" id="KW-0812">Transmembrane</keyword>
<dbReference type="InterPro" id="IPR013974">
    <property type="entry name" value="SAF"/>
</dbReference>
<feature type="region of interest" description="Disordered" evidence="1">
    <location>
        <begin position="227"/>
        <end position="262"/>
    </location>
</feature>
<evidence type="ECO:0000256" key="2">
    <source>
        <dbReference type="SAM" id="Phobius"/>
    </source>
</evidence>
<feature type="compositionally biased region" description="Basic and acidic residues" evidence="1">
    <location>
        <begin position="239"/>
        <end position="262"/>
    </location>
</feature>
<sequence>MNKRNKRILLAVIGAIVSTWLIYHSITPTNVKKVDYVDVVEVAQKIEKNQAITDAALTIKKIPKEQYQTWMVTDKSKVVGKYAAIPLYAGDKLRQERVMDNKGEEFGPDDRTMNLALTLVDFGGLPEENQYADILAYFPPPQKGVRVGYSELVLQNVYIQKLITKDGREIDNTFSKPTAEADKKADDKVSMVPAVVTVKVSVEDSLILNTYMQNPDVSLRMIGRTDKSKNMDIMSPTSEKLKQDIRHAQPTESEQERKKSAK</sequence>
<evidence type="ECO:0000313" key="5">
    <source>
        <dbReference type="Proteomes" id="UP001310386"/>
    </source>
</evidence>
<dbReference type="Proteomes" id="UP001310386">
    <property type="component" value="Unassembled WGS sequence"/>
</dbReference>
<gene>
    <name evidence="4" type="ORF">VF724_20475</name>
</gene>
<organism evidence="4 5">
    <name type="scientific">Ferviditalea candida</name>
    <dbReference type="NCBI Taxonomy" id="3108399"/>
    <lineage>
        <taxon>Bacteria</taxon>
        <taxon>Bacillati</taxon>
        <taxon>Bacillota</taxon>
        <taxon>Bacilli</taxon>
        <taxon>Bacillales</taxon>
        <taxon>Paenibacillaceae</taxon>
        <taxon>Ferviditalea</taxon>
    </lineage>
</organism>
<keyword evidence="5" id="KW-1185">Reference proteome</keyword>
<evidence type="ECO:0000259" key="3">
    <source>
        <dbReference type="SMART" id="SM00858"/>
    </source>
</evidence>